<reference evidence="1" key="1">
    <citation type="journal article" date="2016" name="Genome Announc.">
        <title>Draft Genome Sequence of the Syntrophic Lactate-Degrading Bacterium Tepidanaerobacter syntrophicus JLT.</title>
        <authorList>
            <person name="Matsuura N."/>
            <person name="Ohashi A."/>
            <person name="Tourlousse D.M."/>
            <person name="Sekiguchi Y."/>
        </authorList>
    </citation>
    <scope>NUCLEOTIDE SEQUENCE [LARGE SCALE GENOMIC DNA]</scope>
    <source>
        <strain evidence="1">JL</strain>
    </source>
</reference>
<dbReference type="Proteomes" id="UP000062160">
    <property type="component" value="Unassembled WGS sequence"/>
</dbReference>
<keyword evidence="2" id="KW-1185">Reference proteome</keyword>
<evidence type="ECO:0000313" key="2">
    <source>
        <dbReference type="Proteomes" id="UP000062160"/>
    </source>
</evidence>
<name>A0A0U9HEA5_9FIRM</name>
<dbReference type="STRING" id="224999.GCA_001485475_01101"/>
<protein>
    <submittedName>
        <fullName evidence="1">Protein gp37</fullName>
    </submittedName>
</protein>
<gene>
    <name evidence="1" type="ORF">TSYNT_7104</name>
</gene>
<dbReference type="RefSeq" id="WP_202859730.1">
    <property type="nucleotide sequence ID" value="NZ_DF977001.1"/>
</dbReference>
<dbReference type="Pfam" id="PF07505">
    <property type="entry name" value="DUF5131"/>
    <property type="match status" value="1"/>
</dbReference>
<dbReference type="AlphaFoldDB" id="A0A0U9HEA5"/>
<evidence type="ECO:0000313" key="1">
    <source>
        <dbReference type="EMBL" id="GAQ25086.1"/>
    </source>
</evidence>
<accession>A0A0U9HEA5</accession>
<dbReference type="InterPro" id="IPR011101">
    <property type="entry name" value="DUF5131"/>
</dbReference>
<proteinExistence type="predicted"/>
<dbReference type="EMBL" id="DF977001">
    <property type="protein sequence ID" value="GAQ25086.1"/>
    <property type="molecule type" value="Genomic_DNA"/>
</dbReference>
<organism evidence="1">
    <name type="scientific">Tepidanaerobacter syntrophicus</name>
    <dbReference type="NCBI Taxonomy" id="224999"/>
    <lineage>
        <taxon>Bacteria</taxon>
        <taxon>Bacillati</taxon>
        <taxon>Bacillota</taxon>
        <taxon>Clostridia</taxon>
        <taxon>Thermosediminibacterales</taxon>
        <taxon>Tepidanaerobacteraceae</taxon>
        <taxon>Tepidanaerobacter</taxon>
    </lineage>
</organism>
<sequence>MMNISQIEWCNFTWNPVTGCRHGCPYCYAAKQAKRFSGDVRINKGSSQLRKDENGLYILDNPFKNQVGKVIPDPVGFEPIMHRYRLPMPAQKKKPANIFVCSLGDLFGPWIPDTWIEEVFRACEAAPWHNYLFMTRYPQRYEQMSSIGLLPRSRNFWYGTTVTRSADLDQIVFLPRKQHNQFINIEPLLEEIDISDIDFMDWIIIGAETGNRRDKVKPKREWIETIVTAARTAEIPVFMNSSKELEKVWGGDLIQEFPAELILPEEKPIPHCKKCEYCKITPEGKRGNRHDCMKVGKHIPGRYARTSPTWCPFRNE</sequence>